<sequence length="271" mass="29581">MASHTAGPRWRPSLWRSGCLLALTEAGTSRQGAGRGGVEARPVTCARARRRGQPAPLSSARAPRRTPHRAARLPSLSRCPSAAARHPMRPPCPLPRRADVVPLRRRRCRGICSGNRSILQFDAHKAVHPVFLLLPRCQPSNRPLPTGPPRWLVPRPELPPSRISHTACHAPAAATDAAFPARGQPAIPVPRTRPPVSCCRARCAASTGHGETGIECDGGRRVLLHSRRRRGASGAARRRPRYIYRVGETWSWKPSGLEALCSLASREAPRR</sequence>
<comment type="caution">
    <text evidence="3">The sequence shown here is derived from an EMBL/GenBank/DDBJ whole genome shotgun (WGS) entry which is preliminary data.</text>
</comment>
<proteinExistence type="predicted"/>
<evidence type="ECO:0000256" key="2">
    <source>
        <dbReference type="SAM" id="SignalP"/>
    </source>
</evidence>
<evidence type="ECO:0000313" key="4">
    <source>
        <dbReference type="Proteomes" id="UP000036947"/>
    </source>
</evidence>
<dbReference type="Proteomes" id="UP000036947">
    <property type="component" value="Unassembled WGS sequence"/>
</dbReference>
<keyword evidence="4" id="KW-1185">Reference proteome</keyword>
<dbReference type="AlphaFoldDB" id="A0A0L0NEJ9"/>
<keyword evidence="2" id="KW-0732">Signal</keyword>
<feature type="signal peptide" evidence="2">
    <location>
        <begin position="1"/>
        <end position="26"/>
    </location>
</feature>
<name>A0A0L0NEJ9_TOLOC</name>
<organism evidence="3 4">
    <name type="scientific">Tolypocladium ophioglossoides (strain CBS 100239)</name>
    <name type="common">Snaketongue truffleclub</name>
    <name type="synonym">Elaphocordyceps ophioglossoides</name>
    <dbReference type="NCBI Taxonomy" id="1163406"/>
    <lineage>
        <taxon>Eukaryota</taxon>
        <taxon>Fungi</taxon>
        <taxon>Dikarya</taxon>
        <taxon>Ascomycota</taxon>
        <taxon>Pezizomycotina</taxon>
        <taxon>Sordariomycetes</taxon>
        <taxon>Hypocreomycetidae</taxon>
        <taxon>Hypocreales</taxon>
        <taxon>Ophiocordycipitaceae</taxon>
        <taxon>Tolypocladium</taxon>
    </lineage>
</organism>
<feature type="region of interest" description="Disordered" evidence="1">
    <location>
        <begin position="27"/>
        <end position="73"/>
    </location>
</feature>
<dbReference type="EMBL" id="LFRF01000005">
    <property type="protein sequence ID" value="KND92486.1"/>
    <property type="molecule type" value="Genomic_DNA"/>
</dbReference>
<evidence type="ECO:0000313" key="3">
    <source>
        <dbReference type="EMBL" id="KND92486.1"/>
    </source>
</evidence>
<evidence type="ECO:0000256" key="1">
    <source>
        <dbReference type="SAM" id="MobiDB-lite"/>
    </source>
</evidence>
<accession>A0A0L0NEJ9</accession>
<reference evidence="3 4" key="1">
    <citation type="journal article" date="2015" name="BMC Genomics">
        <title>The genome of the truffle-parasite Tolypocladium ophioglossoides and the evolution of antifungal peptaibiotics.</title>
        <authorList>
            <person name="Quandt C.A."/>
            <person name="Bushley K.E."/>
            <person name="Spatafora J.W."/>
        </authorList>
    </citation>
    <scope>NUCLEOTIDE SEQUENCE [LARGE SCALE GENOMIC DNA]</scope>
    <source>
        <strain evidence="3 4">CBS 100239</strain>
    </source>
</reference>
<gene>
    <name evidence="3" type="ORF">TOPH_02651</name>
</gene>
<protein>
    <submittedName>
        <fullName evidence="3">Uncharacterized protein</fullName>
    </submittedName>
</protein>
<feature type="compositionally biased region" description="Basic residues" evidence="1">
    <location>
        <begin position="62"/>
        <end position="71"/>
    </location>
</feature>
<feature type="chain" id="PRO_5005545100" evidence="2">
    <location>
        <begin position="27"/>
        <end position="271"/>
    </location>
</feature>